<sequence>MKATMFFLIGSLDVQRGGLTKASLAQANTFAEMGYETHILTFNFDTRYERIREKLIELGQLNEKVKVLNLYEELCGSEEDSTITQVTPETGYLDPHVGHNAFRVYENGLYTKYKKFHKDGLLDFIDYFNEHRYRIKKEVYDEFGLIRKVSFMDFASNKPRQMIFYNSSSQAYLSKWVNPENGKAIRVNWHEKNGDIKVIYSNDDQLKLDWIERVIKDVDNPVLVADARKTDLLMINVKNKNAAKIWRLHSSHLTAPWESDSDIASTVQTGIDHLDTLDAALVLTEQQKIDIENRFGKRTNLHVIPHAMKTNIKTGWFGRHGLVKEERLAVVISRYSAIKNLDHIIKAFEIVVKKVPDAKLEFWGEGTEKDKLQKIINNANLTNHIKLNGYTQEPSKIYQSALFSILASKTEGFSLSVLESMSNATAVVSYDIRYGPNELIDDGENGVLVQKNNIDKLAEAMISMFNHPNTTIKMGKAALKKVERKFNQEIYANSWEHVVRVAIENRQLKNKNRQLVKQE</sequence>
<evidence type="ECO:0000313" key="3">
    <source>
        <dbReference type="EMBL" id="ASS95314.1"/>
    </source>
</evidence>
<feature type="domain" description="Glycosyl transferase 1" evidence="2">
    <location>
        <begin position="6"/>
        <end position="177"/>
    </location>
</feature>
<evidence type="ECO:0008006" key="5">
    <source>
        <dbReference type="Google" id="ProtNLM"/>
    </source>
</evidence>
<name>A0A223EJA6_9BACI</name>
<dbReference type="Gene3D" id="3.40.50.2000">
    <property type="entry name" value="Glycogen Phosphorylase B"/>
    <property type="match status" value="3"/>
</dbReference>
<protein>
    <recommendedName>
        <fullName evidence="5">Glycosyl transferase family 1 domain-containing protein</fullName>
    </recommendedName>
</protein>
<proteinExistence type="predicted"/>
<dbReference type="GeneID" id="56474302"/>
<evidence type="ECO:0000313" key="4">
    <source>
        <dbReference type="Proteomes" id="UP000214618"/>
    </source>
</evidence>
<reference evidence="3 4" key="1">
    <citation type="submission" date="2016-10" db="EMBL/GenBank/DDBJ databases">
        <title>The whole genome sequencing and assembly of Bacillus simplex DSM 1321 strain.</title>
        <authorList>
            <person name="Park M.-K."/>
            <person name="Lee Y.-J."/>
            <person name="Yi H."/>
            <person name="Bahn Y.-S."/>
            <person name="Kim J.F."/>
            <person name="Lee D.-W."/>
        </authorList>
    </citation>
    <scope>NUCLEOTIDE SEQUENCE [LARGE SCALE GENOMIC DNA]</scope>
    <source>
        <strain evidence="3 4">DSM 1321</strain>
    </source>
</reference>
<dbReference type="PANTHER" id="PTHR12526:SF630">
    <property type="entry name" value="GLYCOSYLTRANSFERASE"/>
    <property type="match status" value="1"/>
</dbReference>
<dbReference type="SUPFAM" id="SSF53756">
    <property type="entry name" value="UDP-Glycosyltransferase/glycogen phosphorylase"/>
    <property type="match status" value="1"/>
</dbReference>
<dbReference type="Proteomes" id="UP000214618">
    <property type="component" value="Chromosome"/>
</dbReference>
<feature type="domain" description="Glycosyl transferase family 1" evidence="1">
    <location>
        <begin position="317"/>
        <end position="480"/>
    </location>
</feature>
<dbReference type="RefSeq" id="WP_063236381.1">
    <property type="nucleotide sequence ID" value="NZ_BCVO01000048.1"/>
</dbReference>
<dbReference type="EMBL" id="CP017704">
    <property type="protein sequence ID" value="ASS95314.1"/>
    <property type="molecule type" value="Genomic_DNA"/>
</dbReference>
<evidence type="ECO:0000259" key="2">
    <source>
        <dbReference type="Pfam" id="PF09318"/>
    </source>
</evidence>
<dbReference type="InterPro" id="IPR001296">
    <property type="entry name" value="Glyco_trans_1"/>
</dbReference>
<dbReference type="Pfam" id="PF00534">
    <property type="entry name" value="Glycos_transf_1"/>
    <property type="match status" value="1"/>
</dbReference>
<evidence type="ECO:0000259" key="1">
    <source>
        <dbReference type="Pfam" id="PF00534"/>
    </source>
</evidence>
<gene>
    <name evidence="3" type="ORF">BS1321_16195</name>
</gene>
<accession>A0A223EJA6</accession>
<organism evidence="3 4">
    <name type="scientific">Peribacillus simplex NBRC 15720 = DSM 1321</name>
    <dbReference type="NCBI Taxonomy" id="1349754"/>
    <lineage>
        <taxon>Bacteria</taxon>
        <taxon>Bacillati</taxon>
        <taxon>Bacillota</taxon>
        <taxon>Bacilli</taxon>
        <taxon>Bacillales</taxon>
        <taxon>Bacillaceae</taxon>
        <taxon>Peribacillus</taxon>
    </lineage>
</organism>
<dbReference type="InterPro" id="IPR015397">
    <property type="entry name" value="Glyco_trans_A_1"/>
</dbReference>
<dbReference type="Pfam" id="PF09318">
    <property type="entry name" value="Glyco_trans_A_1"/>
    <property type="match status" value="1"/>
</dbReference>
<dbReference type="PANTHER" id="PTHR12526">
    <property type="entry name" value="GLYCOSYLTRANSFERASE"/>
    <property type="match status" value="1"/>
</dbReference>
<dbReference type="OrthoDB" id="570545at2"/>
<dbReference type="AlphaFoldDB" id="A0A223EJA6"/>
<dbReference type="GO" id="GO:0016757">
    <property type="term" value="F:glycosyltransferase activity"/>
    <property type="evidence" value="ECO:0007669"/>
    <property type="project" value="InterPro"/>
</dbReference>